<gene>
    <name evidence="2" type="ORF">EVG20_g5308</name>
</gene>
<keyword evidence="1" id="KW-1133">Transmembrane helix</keyword>
<feature type="transmembrane region" description="Helical" evidence="1">
    <location>
        <begin position="162"/>
        <end position="185"/>
    </location>
</feature>
<reference evidence="2 3" key="1">
    <citation type="submission" date="2019-02" db="EMBL/GenBank/DDBJ databases">
        <title>Genome sequencing of the rare red list fungi Dentipellis fragilis.</title>
        <authorList>
            <person name="Buettner E."/>
            <person name="Kellner H."/>
        </authorList>
    </citation>
    <scope>NUCLEOTIDE SEQUENCE [LARGE SCALE GENOMIC DNA]</scope>
    <source>
        <strain evidence="2 3">DSM 105465</strain>
    </source>
</reference>
<feature type="transmembrane region" description="Helical" evidence="1">
    <location>
        <begin position="209"/>
        <end position="232"/>
    </location>
</feature>
<dbReference type="AlphaFoldDB" id="A0A4Y9YVM7"/>
<feature type="transmembrane region" description="Helical" evidence="1">
    <location>
        <begin position="45"/>
        <end position="69"/>
    </location>
</feature>
<dbReference type="EMBL" id="SEOQ01000308">
    <property type="protein sequence ID" value="TFY65778.1"/>
    <property type="molecule type" value="Genomic_DNA"/>
</dbReference>
<comment type="caution">
    <text evidence="2">The sequence shown here is derived from an EMBL/GenBank/DDBJ whole genome shotgun (WGS) entry which is preliminary data.</text>
</comment>
<protein>
    <recommendedName>
        <fullName evidence="4">G-protein coupled receptors family 1 profile domain-containing protein</fullName>
    </recommendedName>
</protein>
<feature type="transmembrane region" description="Helical" evidence="1">
    <location>
        <begin position="6"/>
        <end position="33"/>
    </location>
</feature>
<accession>A0A4Y9YVM7</accession>
<evidence type="ECO:0008006" key="4">
    <source>
        <dbReference type="Google" id="ProtNLM"/>
    </source>
</evidence>
<feature type="transmembrane region" description="Helical" evidence="1">
    <location>
        <begin position="244"/>
        <end position="265"/>
    </location>
</feature>
<keyword evidence="1" id="KW-0812">Transmembrane</keyword>
<evidence type="ECO:0000256" key="1">
    <source>
        <dbReference type="SAM" id="Phobius"/>
    </source>
</evidence>
<dbReference type="Proteomes" id="UP000298327">
    <property type="component" value="Unassembled WGS sequence"/>
</dbReference>
<organism evidence="2 3">
    <name type="scientific">Dentipellis fragilis</name>
    <dbReference type="NCBI Taxonomy" id="205917"/>
    <lineage>
        <taxon>Eukaryota</taxon>
        <taxon>Fungi</taxon>
        <taxon>Dikarya</taxon>
        <taxon>Basidiomycota</taxon>
        <taxon>Agaricomycotina</taxon>
        <taxon>Agaricomycetes</taxon>
        <taxon>Russulales</taxon>
        <taxon>Hericiaceae</taxon>
        <taxon>Dentipellis</taxon>
    </lineage>
</organism>
<evidence type="ECO:0000313" key="3">
    <source>
        <dbReference type="Proteomes" id="UP000298327"/>
    </source>
</evidence>
<dbReference type="OrthoDB" id="3214103at2759"/>
<proteinExistence type="predicted"/>
<evidence type="ECO:0000313" key="2">
    <source>
        <dbReference type="EMBL" id="TFY65778.1"/>
    </source>
</evidence>
<sequence length="327" mass="36472">MPSQLFGLAVKIALCETLLFGMYSVLFFVSSYILLFKRSYSKMNIIMLTAIVVMYSASATHWVISMDILLSSLRDNSTPSLVLMNQSEWLAIAYLPSINYFLSDIIVVWRAWLICERNTRLFILPLLCSAGVIVLIVVSVAFETNSARASFANSFLISMDTLIASFGLTILSNLWVTSLTAWKAWHGKYRRFIRSQFIEGTVRTNSEKVLALLVESGALYLCIWVAYLTVFLTDTKSSAIFDGAIIQLVGIYPTIIIVLVCFSMTETDASRNSNKLSTINFTAHTIGTVSSVESGASRERRQSMVVAAFYPENVSPDLRIKLDESCV</sequence>
<keyword evidence="1" id="KW-0472">Membrane</keyword>
<feature type="transmembrane region" description="Helical" evidence="1">
    <location>
        <begin position="121"/>
        <end position="142"/>
    </location>
</feature>
<keyword evidence="3" id="KW-1185">Reference proteome</keyword>
<feature type="transmembrane region" description="Helical" evidence="1">
    <location>
        <begin position="89"/>
        <end position="109"/>
    </location>
</feature>
<name>A0A4Y9YVM7_9AGAM</name>